<accession>A0A067MPJ2</accession>
<evidence type="ECO:0000256" key="1">
    <source>
        <dbReference type="SAM" id="SignalP"/>
    </source>
</evidence>
<dbReference type="InParanoid" id="A0A067MPJ2"/>
<dbReference type="EMBL" id="KL198023">
    <property type="protein sequence ID" value="KDQ17673.1"/>
    <property type="molecule type" value="Genomic_DNA"/>
</dbReference>
<keyword evidence="1" id="KW-0732">Signal</keyword>
<dbReference type="HOGENOM" id="CLU_2157978_0_0_1"/>
<evidence type="ECO:0008006" key="4">
    <source>
        <dbReference type="Google" id="ProtNLM"/>
    </source>
</evidence>
<protein>
    <recommendedName>
        <fullName evidence="4">Secreted protein</fullName>
    </recommendedName>
</protein>
<evidence type="ECO:0000313" key="2">
    <source>
        <dbReference type="EMBL" id="KDQ17673.1"/>
    </source>
</evidence>
<proteinExistence type="predicted"/>
<dbReference type="Proteomes" id="UP000027195">
    <property type="component" value="Unassembled WGS sequence"/>
</dbReference>
<sequence>MRHTCTLISILKYFLEALVVSIHPCPSRSYKCRAFGSSPTLSSHSYLCHRIISMSFSSKNSSAPMGALRSTMWLKHTLLNEYLLRTVMVRGGTPAEWIMRKSWLLFHSYSK</sequence>
<evidence type="ECO:0000313" key="3">
    <source>
        <dbReference type="Proteomes" id="UP000027195"/>
    </source>
</evidence>
<keyword evidence="3" id="KW-1185">Reference proteome</keyword>
<feature type="chain" id="PRO_5001641444" description="Secreted protein" evidence="1">
    <location>
        <begin position="18"/>
        <end position="111"/>
    </location>
</feature>
<reference evidence="3" key="1">
    <citation type="journal article" date="2014" name="Proc. Natl. Acad. Sci. U.S.A.">
        <title>Extensive sampling of basidiomycete genomes demonstrates inadequacy of the white-rot/brown-rot paradigm for wood decay fungi.</title>
        <authorList>
            <person name="Riley R."/>
            <person name="Salamov A.A."/>
            <person name="Brown D.W."/>
            <person name="Nagy L.G."/>
            <person name="Floudas D."/>
            <person name="Held B.W."/>
            <person name="Levasseur A."/>
            <person name="Lombard V."/>
            <person name="Morin E."/>
            <person name="Otillar R."/>
            <person name="Lindquist E.A."/>
            <person name="Sun H."/>
            <person name="LaButti K.M."/>
            <person name="Schmutz J."/>
            <person name="Jabbour D."/>
            <person name="Luo H."/>
            <person name="Baker S.E."/>
            <person name="Pisabarro A.G."/>
            <person name="Walton J.D."/>
            <person name="Blanchette R.A."/>
            <person name="Henrissat B."/>
            <person name="Martin F."/>
            <person name="Cullen D."/>
            <person name="Hibbett D.S."/>
            <person name="Grigoriev I.V."/>
        </authorList>
    </citation>
    <scope>NUCLEOTIDE SEQUENCE [LARGE SCALE GENOMIC DNA]</scope>
    <source>
        <strain evidence="3">FD-172 SS1</strain>
    </source>
</reference>
<dbReference type="AlphaFoldDB" id="A0A067MPJ2"/>
<feature type="signal peptide" evidence="1">
    <location>
        <begin position="1"/>
        <end position="17"/>
    </location>
</feature>
<gene>
    <name evidence="2" type="ORF">BOTBODRAFT_64106</name>
</gene>
<organism evidence="2 3">
    <name type="scientific">Botryobasidium botryosum (strain FD-172 SS1)</name>
    <dbReference type="NCBI Taxonomy" id="930990"/>
    <lineage>
        <taxon>Eukaryota</taxon>
        <taxon>Fungi</taxon>
        <taxon>Dikarya</taxon>
        <taxon>Basidiomycota</taxon>
        <taxon>Agaricomycotina</taxon>
        <taxon>Agaricomycetes</taxon>
        <taxon>Cantharellales</taxon>
        <taxon>Botryobasidiaceae</taxon>
        <taxon>Botryobasidium</taxon>
    </lineage>
</organism>
<name>A0A067MPJ2_BOTB1</name>